<dbReference type="OrthoDB" id="264795at2759"/>
<gene>
    <name evidence="5" type="ORF">C1SCF055_LOCUS34090</name>
</gene>
<evidence type="ECO:0000313" key="8">
    <source>
        <dbReference type="Proteomes" id="UP001152797"/>
    </source>
</evidence>
<dbReference type="InterPro" id="IPR018247">
    <property type="entry name" value="EF_Hand_1_Ca_BS"/>
</dbReference>
<protein>
    <submittedName>
        <fullName evidence="7">PCI domain-containing protein</fullName>
    </submittedName>
</protein>
<evidence type="ECO:0000256" key="2">
    <source>
        <dbReference type="SAM" id="Coils"/>
    </source>
</evidence>
<dbReference type="EMBL" id="CAMXCT010004346">
    <property type="protein sequence ID" value="CAI4008670.1"/>
    <property type="molecule type" value="Genomic_DNA"/>
</dbReference>
<reference evidence="6" key="2">
    <citation type="submission" date="2024-04" db="EMBL/GenBank/DDBJ databases">
        <authorList>
            <person name="Chen Y."/>
            <person name="Shah S."/>
            <person name="Dougan E. K."/>
            <person name="Thang M."/>
            <person name="Chan C."/>
        </authorList>
    </citation>
    <scope>NUCLEOTIDE SEQUENCE [LARGE SCALE GENOMIC DNA]</scope>
</reference>
<evidence type="ECO:0000313" key="5">
    <source>
        <dbReference type="EMBL" id="CAI4008670.1"/>
    </source>
</evidence>
<feature type="compositionally biased region" description="Basic and acidic residues" evidence="3">
    <location>
        <begin position="1137"/>
        <end position="1155"/>
    </location>
</feature>
<dbReference type="GO" id="GO:0006406">
    <property type="term" value="P:mRNA export from nucleus"/>
    <property type="evidence" value="ECO:0007669"/>
    <property type="project" value="TreeGrafter"/>
</dbReference>
<dbReference type="Gene3D" id="1.25.40.990">
    <property type="match status" value="1"/>
</dbReference>
<keyword evidence="2" id="KW-0175">Coiled coil</keyword>
<dbReference type="GO" id="GO:0005509">
    <property type="term" value="F:calcium ion binding"/>
    <property type="evidence" value="ECO:0007669"/>
    <property type="project" value="InterPro"/>
</dbReference>
<keyword evidence="1" id="KW-0106">Calcium</keyword>
<dbReference type="Pfam" id="PF03399">
    <property type="entry name" value="SAC3_GANP"/>
    <property type="match status" value="1"/>
</dbReference>
<dbReference type="InterPro" id="IPR005062">
    <property type="entry name" value="SAC3/GANP/THP3_conserved"/>
</dbReference>
<sequence length="1718" mass="195862">MAPSPRLPTPKVSKVLWQQKVQQQWDQHKQALPPVWSADVDHDWRLLAATFYDTIIDTFRHVEPNALDSIPKALLRRGKPFQVRVVQKDVLKRPTAGAMATFQERCLHNLLARLHEAARHELVDSPSVAQRRDKQKLWNRIQRSPHYDHALGIQRNIRRISTQLQNQIDAADAARLSRWQERMQIDKKAFRWLRQEQQPVNHAIRTDSQSPAGRTVQESLSHLQNFWSRIWNRQLINHDAFWQDYIAQTPRIPAPDAWARLTVFQVQAAHQNTLGTAAGADAWAAEELTAMCDDMWLCLIDFYHHCEDLGQIPTVWLTMRQVHIPKQKDPQVDGSTLADHLRPISIASIWWRILQSARFREPHTQQWLQRGIPSWVYGGVPGKGAEDAIAPLLVKESQKWILASLDLTKAFDFADPTLAIRVLRHLGMATRTARLLQFAWTHQVRYLQFAGETLSRPSHVRSSLPQGDLTKAFDFADPTLAIRVLRHLGMATRTARLLQFAWTHQVRYLQFAGETLSRPSHVRSSLPQGDVFSMLGMTAVLIPIANLIQAAHPCTVQSLYADDRSWASPDVPELLAVRDLWHTWTARVGLQENIPKEQIFHRNKAMRRELTSLGLPATSVNKETTILGFTMMPAQRRKATKKDVGRVQEATRRAKRCAAIPGPHHRRIRIARMTVPTKAAWGMLCRQPTKKEQNAVFLLAKQVHRWPKQASTDLLRVVLGHFWDLALQSASTAIRILSRWVGRTRTDLPPWPTKRSGWTNSVREVMKQMGYVETTEAWVWNHPHTRPLSLKLAAVRQQPNSVLQHELRQAWRYHHYHLWRSGTRRDATVCRDVHVTADRLAALKKCELTSHVIAILTGAMVSPQAYQELMQLTMTLFSSTWHKRVLQCSTLDAAGKLLPQELLAESHLLNKERYYLLVEELFHNLRSQDEDKVTLQNFERRFHDTDVRAFFHGLDLEPSDAWILFSLLDNDGSGDVDSQEFVEGLLKLKGPARAIDLAVLSRDLKTCVKQAQSSQQRLQRLEALLQAQFSQMSIRRVGKLTWVFLHAQPEAQSSSGEAEKWLMLSFHWLNPAIARTFDRRQSKGSPYRSRSARRSPFRRRRRSSSSSSRSRRRRSSRSRSQRSGSSDRWYRGGKGKGGKDRGKDKGKGDKKKEMEEQREKIRLWLNERLNASGAHVRPKDLTDELQNSFGVKPGRFRQLFNQTLQQYLNAYLSSGPEGAWPNDNGQFSSRTVEDNRDMRAQRAARFSSHLEKSSAPVSMVSLADAEVPNIDGGPIIGELHDMCSRDEAKEREMTRQLDKFEWKKGTDAKNPEVNLKFATKKYQRSSADKAYRSQDVRSLEACWKTMEYLMTEILDFDSNPKAGYAINSAIPYIEVYSYLRDRTRAIRVDLHLQQPRSTTQRVFVESHECCLRFEMLSLFLLLGRGQKQAEQATEKYDTKLGLKAISQTIEPLLSAYQAIHERQLAKSILAEAMGGFGLDDDDPEEYSSPFEMAARRYIVLLLMSFSPDAVSGHLAKMSRELLMHPLLTFATQVYAAFHTEDYARFLRMYREADFLTSVCMSGVADLARLRALWLLVRSYPQQVGDKISLSKIKNILAFASDDHAKAFLAFHGLQIVIDKEAGGGAMILLPKKGTPEAASLPLLQGRLPEKCEFPKGADSLLVAKFEALGLSRAEIAFGGADPVIPEEAEGEAEPEDPQGMVEEPNSLEAATEPLTVVA</sequence>
<dbReference type="PROSITE" id="PS50222">
    <property type="entry name" value="EF_HAND_2"/>
    <property type="match status" value="1"/>
</dbReference>
<keyword evidence="8" id="KW-1185">Reference proteome</keyword>
<dbReference type="InterPro" id="IPR045107">
    <property type="entry name" value="SAC3/GANP/THP3"/>
</dbReference>
<dbReference type="PANTHER" id="PTHR12436:SF3">
    <property type="entry name" value="GERMINAL-CENTER ASSOCIATED NUCLEAR PROTEIN"/>
    <property type="match status" value="1"/>
</dbReference>
<dbReference type="InterPro" id="IPR011992">
    <property type="entry name" value="EF-hand-dom_pair"/>
</dbReference>
<dbReference type="GO" id="GO:0070390">
    <property type="term" value="C:transcription export complex 2"/>
    <property type="evidence" value="ECO:0007669"/>
    <property type="project" value="TreeGrafter"/>
</dbReference>
<dbReference type="InterPro" id="IPR002048">
    <property type="entry name" value="EF_hand_dom"/>
</dbReference>
<feature type="compositionally biased region" description="Basic residues" evidence="3">
    <location>
        <begin position="1090"/>
        <end position="1120"/>
    </location>
</feature>
<feature type="region of interest" description="Disordered" evidence="3">
    <location>
        <begin position="1684"/>
        <end position="1718"/>
    </location>
</feature>
<comment type="caution">
    <text evidence="5">The sequence shown here is derived from an EMBL/GenBank/DDBJ whole genome shotgun (WGS) entry which is preliminary data.</text>
</comment>
<evidence type="ECO:0000313" key="6">
    <source>
        <dbReference type="EMBL" id="CAL1162045.1"/>
    </source>
</evidence>
<feature type="domain" description="EF-hand" evidence="4">
    <location>
        <begin position="956"/>
        <end position="991"/>
    </location>
</feature>
<feature type="region of interest" description="Disordered" evidence="3">
    <location>
        <begin position="1077"/>
        <end position="1155"/>
    </location>
</feature>
<feature type="compositionally biased region" description="Acidic residues" evidence="3">
    <location>
        <begin position="1684"/>
        <end position="1696"/>
    </location>
</feature>
<evidence type="ECO:0000256" key="3">
    <source>
        <dbReference type="SAM" id="MobiDB-lite"/>
    </source>
</evidence>
<dbReference type="InterPro" id="IPR043502">
    <property type="entry name" value="DNA/RNA_pol_sf"/>
</dbReference>
<dbReference type="PROSITE" id="PS00018">
    <property type="entry name" value="EF_HAND_1"/>
    <property type="match status" value="1"/>
</dbReference>
<dbReference type="EMBL" id="CAMXCT020004346">
    <property type="protein sequence ID" value="CAL1162045.1"/>
    <property type="molecule type" value="Genomic_DNA"/>
</dbReference>
<dbReference type="Proteomes" id="UP001152797">
    <property type="component" value="Unassembled WGS sequence"/>
</dbReference>
<accession>A0A9P1DFC3</accession>
<name>A0A9P1DFC3_9DINO</name>
<evidence type="ECO:0000313" key="7">
    <source>
        <dbReference type="EMBL" id="CAL4795982.1"/>
    </source>
</evidence>
<reference evidence="5" key="1">
    <citation type="submission" date="2022-10" db="EMBL/GenBank/DDBJ databases">
        <authorList>
            <person name="Chen Y."/>
            <person name="Dougan E. K."/>
            <person name="Chan C."/>
            <person name="Rhodes N."/>
            <person name="Thang M."/>
        </authorList>
    </citation>
    <scope>NUCLEOTIDE SEQUENCE</scope>
</reference>
<dbReference type="PANTHER" id="PTHR12436">
    <property type="entry name" value="80 KDA MCM3-ASSOCIATED PROTEIN"/>
    <property type="match status" value="1"/>
</dbReference>
<organism evidence="5">
    <name type="scientific">Cladocopium goreaui</name>
    <dbReference type="NCBI Taxonomy" id="2562237"/>
    <lineage>
        <taxon>Eukaryota</taxon>
        <taxon>Sar</taxon>
        <taxon>Alveolata</taxon>
        <taxon>Dinophyceae</taxon>
        <taxon>Suessiales</taxon>
        <taxon>Symbiodiniaceae</taxon>
        <taxon>Cladocopium</taxon>
    </lineage>
</organism>
<dbReference type="EMBL" id="CAMXCT030004346">
    <property type="protein sequence ID" value="CAL4795982.1"/>
    <property type="molecule type" value="Genomic_DNA"/>
</dbReference>
<dbReference type="SUPFAM" id="SSF47473">
    <property type="entry name" value="EF-hand"/>
    <property type="match status" value="1"/>
</dbReference>
<proteinExistence type="predicted"/>
<evidence type="ECO:0000256" key="1">
    <source>
        <dbReference type="ARBA" id="ARBA00022837"/>
    </source>
</evidence>
<dbReference type="SUPFAM" id="SSF56672">
    <property type="entry name" value="DNA/RNA polymerases"/>
    <property type="match status" value="1"/>
</dbReference>
<feature type="coiled-coil region" evidence="2">
    <location>
        <begin position="1004"/>
        <end position="1031"/>
    </location>
</feature>
<evidence type="ECO:0000259" key="4">
    <source>
        <dbReference type="PROSITE" id="PS50222"/>
    </source>
</evidence>
<dbReference type="GO" id="GO:0005737">
    <property type="term" value="C:cytoplasm"/>
    <property type="evidence" value="ECO:0007669"/>
    <property type="project" value="TreeGrafter"/>
</dbReference>